<dbReference type="Proteomes" id="UP000044136">
    <property type="component" value="Unassembled WGS sequence"/>
</dbReference>
<dbReference type="EMBL" id="CCSE01000001">
    <property type="protein sequence ID" value="CEA00851.1"/>
    <property type="molecule type" value="Genomic_DNA"/>
</dbReference>
<protein>
    <recommendedName>
        <fullName evidence="2">DUF418 domain-containing protein</fullName>
    </recommendedName>
</protein>
<dbReference type="InterPro" id="IPR052529">
    <property type="entry name" value="Bact_Transport_Assoc"/>
</dbReference>
<dbReference type="eggNOG" id="COG2311">
    <property type="taxonomic scope" value="Bacteria"/>
</dbReference>
<feature type="transmembrane region" description="Helical" evidence="1">
    <location>
        <begin position="60"/>
        <end position="88"/>
    </location>
</feature>
<name>A0A078M862_9STAP</name>
<keyword evidence="1" id="KW-1133">Transmembrane helix</keyword>
<proteinExistence type="predicted"/>
<evidence type="ECO:0000313" key="4">
    <source>
        <dbReference type="Proteomes" id="UP000044136"/>
    </source>
</evidence>
<feature type="transmembrane region" description="Helical" evidence="1">
    <location>
        <begin position="285"/>
        <end position="311"/>
    </location>
</feature>
<dbReference type="PANTHER" id="PTHR30590:SF2">
    <property type="entry name" value="INNER MEMBRANE PROTEIN"/>
    <property type="match status" value="1"/>
</dbReference>
<dbReference type="STRING" id="1461582.BN1048_01113"/>
<feature type="transmembrane region" description="Helical" evidence="1">
    <location>
        <begin position="149"/>
        <end position="172"/>
    </location>
</feature>
<dbReference type="OrthoDB" id="9807744at2"/>
<dbReference type="PANTHER" id="PTHR30590">
    <property type="entry name" value="INNER MEMBRANE PROTEIN"/>
    <property type="match status" value="1"/>
</dbReference>
<accession>A0A078M862</accession>
<feature type="transmembrane region" description="Helical" evidence="1">
    <location>
        <begin position="355"/>
        <end position="378"/>
    </location>
</feature>
<gene>
    <name evidence="3" type="ORF">BN1048_01113</name>
</gene>
<evidence type="ECO:0000313" key="3">
    <source>
        <dbReference type="EMBL" id="CEA00851.1"/>
    </source>
</evidence>
<dbReference type="RefSeq" id="WP_035809268.1">
    <property type="nucleotide sequence ID" value="NZ_CCSE01000001.1"/>
</dbReference>
<keyword evidence="4" id="KW-1185">Reference proteome</keyword>
<dbReference type="HOGENOM" id="CLU_039610_0_1_9"/>
<feature type="domain" description="DUF418" evidence="2">
    <location>
        <begin position="236"/>
        <end position="393"/>
    </location>
</feature>
<feature type="transmembrane region" description="Helical" evidence="1">
    <location>
        <begin position="331"/>
        <end position="349"/>
    </location>
</feature>
<dbReference type="AlphaFoldDB" id="A0A078M862"/>
<evidence type="ECO:0000259" key="2">
    <source>
        <dbReference type="Pfam" id="PF04235"/>
    </source>
</evidence>
<organism evidence="3 4">
    <name type="scientific">Jeotgalicoccus saudimassiliensis</name>
    <dbReference type="NCBI Taxonomy" id="1461582"/>
    <lineage>
        <taxon>Bacteria</taxon>
        <taxon>Bacillati</taxon>
        <taxon>Bacillota</taxon>
        <taxon>Bacilli</taxon>
        <taxon>Bacillales</taxon>
        <taxon>Staphylococcaceae</taxon>
        <taxon>Jeotgalicoccus</taxon>
    </lineage>
</organism>
<reference evidence="3 4" key="1">
    <citation type="submission" date="2014-07" db="EMBL/GenBank/DDBJ databases">
        <authorList>
            <person name="Urmite Genomes Urmite Genomes"/>
        </authorList>
    </citation>
    <scope>NUCLEOTIDE SEQUENCE [LARGE SCALE GENOMIC DNA]</scope>
    <source>
        <strain evidence="3 4">13MG44_air</strain>
    </source>
</reference>
<keyword evidence="1" id="KW-0472">Membrane</keyword>
<sequence>MGENNPIEFNKRVFEIDGIRGFALLGILMMNIMSFAGPDLDDSFSGTRTEIYTGFWNELSLFFINTFVTTNFYTMFSFLFGLGFFIFLSRAEKKTQSVSALFLRRLGLLLVFGLMHGILLWYGDILWTYAVTGIFLLLFYKFKPKVNLIIAVILLIVTSVMVVLMSAATFMMEKYTAGMDLESQGFVYTLNMTETVLNGSYADIVGMNATILGISASGALFVIPNVLAMFLIGLYAGQKGWFTNLSSHIPLLRKVTVIGIGIGLPVKIFTGYLTTYQFNDVVYSLLAMLSSTVGGPLMSLGYVAALALIFLKIPSFVSLLQPVGQMALTNYIGQTVIMLGIFYIGGLFGSINAIWFVPVALGVFILQIILSTVWMKFFAYGPLEWIWRCFTYLNVMPIRKR</sequence>
<feature type="transmembrane region" description="Helical" evidence="1">
    <location>
        <begin position="255"/>
        <end position="273"/>
    </location>
</feature>
<feature type="transmembrane region" description="Helical" evidence="1">
    <location>
        <begin position="125"/>
        <end position="142"/>
    </location>
</feature>
<keyword evidence="1" id="KW-0812">Transmembrane</keyword>
<evidence type="ECO:0000256" key="1">
    <source>
        <dbReference type="SAM" id="Phobius"/>
    </source>
</evidence>
<feature type="transmembrane region" description="Helical" evidence="1">
    <location>
        <begin position="211"/>
        <end position="235"/>
    </location>
</feature>
<dbReference type="InterPro" id="IPR007349">
    <property type="entry name" value="DUF418"/>
</dbReference>
<feature type="transmembrane region" description="Helical" evidence="1">
    <location>
        <begin position="21"/>
        <end position="40"/>
    </location>
</feature>
<feature type="transmembrane region" description="Helical" evidence="1">
    <location>
        <begin position="100"/>
        <end position="119"/>
    </location>
</feature>
<dbReference type="Pfam" id="PF04235">
    <property type="entry name" value="DUF418"/>
    <property type="match status" value="1"/>
</dbReference>